<sequence length="102" mass="10960">MLLPQASPFTLGACGGMVFYRLADEPAHSQESTAFSTLSAPLVPPPRLQVSLPSSCGNSLMSVFDRDSKYPADIVHGLVPYTYDRALDELEPINGEDISTTS</sequence>
<protein>
    <submittedName>
        <fullName evidence="1">Uncharacterized protein</fullName>
    </submittedName>
</protein>
<comment type="caution">
    <text evidence="1">The sequence shown here is derived from an EMBL/GenBank/DDBJ whole genome shotgun (WGS) entry which is preliminary data.</text>
</comment>
<dbReference type="EMBL" id="JASNQZ010000002">
    <property type="protein sequence ID" value="KAL0960360.1"/>
    <property type="molecule type" value="Genomic_DNA"/>
</dbReference>
<proteinExistence type="predicted"/>
<name>A0ABR3JY68_9AGAR</name>
<gene>
    <name evidence="1" type="ORF">HGRIS_011984</name>
</gene>
<evidence type="ECO:0000313" key="1">
    <source>
        <dbReference type="EMBL" id="KAL0960360.1"/>
    </source>
</evidence>
<reference evidence="2" key="1">
    <citation type="submission" date="2024-06" db="EMBL/GenBank/DDBJ databases">
        <title>Multi-omics analyses provide insights into the biosynthesis of the anticancer antibiotic pleurotin in Hohenbuehelia grisea.</title>
        <authorList>
            <person name="Weaver J.A."/>
            <person name="Alberti F."/>
        </authorList>
    </citation>
    <scope>NUCLEOTIDE SEQUENCE [LARGE SCALE GENOMIC DNA]</scope>
    <source>
        <strain evidence="2">T-177</strain>
    </source>
</reference>
<accession>A0ABR3JY68</accession>
<dbReference type="Proteomes" id="UP001556367">
    <property type="component" value="Unassembled WGS sequence"/>
</dbReference>
<evidence type="ECO:0000313" key="2">
    <source>
        <dbReference type="Proteomes" id="UP001556367"/>
    </source>
</evidence>
<keyword evidence="2" id="KW-1185">Reference proteome</keyword>
<organism evidence="1 2">
    <name type="scientific">Hohenbuehelia grisea</name>
    <dbReference type="NCBI Taxonomy" id="104357"/>
    <lineage>
        <taxon>Eukaryota</taxon>
        <taxon>Fungi</taxon>
        <taxon>Dikarya</taxon>
        <taxon>Basidiomycota</taxon>
        <taxon>Agaricomycotina</taxon>
        <taxon>Agaricomycetes</taxon>
        <taxon>Agaricomycetidae</taxon>
        <taxon>Agaricales</taxon>
        <taxon>Pleurotineae</taxon>
        <taxon>Pleurotaceae</taxon>
        <taxon>Hohenbuehelia</taxon>
    </lineage>
</organism>